<evidence type="ECO:0000313" key="2">
    <source>
        <dbReference type="Proteomes" id="UP000299102"/>
    </source>
</evidence>
<dbReference type="AlphaFoldDB" id="A0A4C1WDR7"/>
<name>A0A4C1WDR7_EUMVA</name>
<dbReference type="Proteomes" id="UP000299102">
    <property type="component" value="Unassembled WGS sequence"/>
</dbReference>
<comment type="caution">
    <text evidence="1">The sequence shown here is derived from an EMBL/GenBank/DDBJ whole genome shotgun (WGS) entry which is preliminary data.</text>
</comment>
<gene>
    <name evidence="1" type="ORF">EVAR_96510_1</name>
</gene>
<dbReference type="EMBL" id="BGZK01000540">
    <property type="protein sequence ID" value="GBP49203.1"/>
    <property type="molecule type" value="Genomic_DNA"/>
</dbReference>
<proteinExistence type="predicted"/>
<reference evidence="1 2" key="1">
    <citation type="journal article" date="2019" name="Commun. Biol.">
        <title>The bagworm genome reveals a unique fibroin gene that provides high tensile strength.</title>
        <authorList>
            <person name="Kono N."/>
            <person name="Nakamura H."/>
            <person name="Ohtoshi R."/>
            <person name="Tomita M."/>
            <person name="Numata K."/>
            <person name="Arakawa K."/>
        </authorList>
    </citation>
    <scope>NUCLEOTIDE SEQUENCE [LARGE SCALE GENOMIC DNA]</scope>
</reference>
<sequence>MPKSCFDIWKGKPAPSFIGPFTILLVTLFLSKRPATLLDLRVSMSGGDHPLLTVVCGRSLIYSDASADVVEERSLSAL</sequence>
<organism evidence="1 2">
    <name type="scientific">Eumeta variegata</name>
    <name type="common">Bagworm moth</name>
    <name type="synonym">Eumeta japonica</name>
    <dbReference type="NCBI Taxonomy" id="151549"/>
    <lineage>
        <taxon>Eukaryota</taxon>
        <taxon>Metazoa</taxon>
        <taxon>Ecdysozoa</taxon>
        <taxon>Arthropoda</taxon>
        <taxon>Hexapoda</taxon>
        <taxon>Insecta</taxon>
        <taxon>Pterygota</taxon>
        <taxon>Neoptera</taxon>
        <taxon>Endopterygota</taxon>
        <taxon>Lepidoptera</taxon>
        <taxon>Glossata</taxon>
        <taxon>Ditrysia</taxon>
        <taxon>Tineoidea</taxon>
        <taxon>Psychidae</taxon>
        <taxon>Oiketicinae</taxon>
        <taxon>Eumeta</taxon>
    </lineage>
</organism>
<accession>A0A4C1WDR7</accession>
<evidence type="ECO:0000313" key="1">
    <source>
        <dbReference type="EMBL" id="GBP49203.1"/>
    </source>
</evidence>
<protein>
    <submittedName>
        <fullName evidence="1">Uncharacterized protein</fullName>
    </submittedName>
</protein>
<keyword evidence="2" id="KW-1185">Reference proteome</keyword>